<keyword evidence="7" id="KW-1185">Reference proteome</keyword>
<dbReference type="Gene3D" id="2.40.10.10">
    <property type="entry name" value="Trypsin-like serine proteases"/>
    <property type="match status" value="2"/>
</dbReference>
<evidence type="ECO:0000313" key="7">
    <source>
        <dbReference type="Proteomes" id="UP000809290"/>
    </source>
</evidence>
<reference evidence="6 7" key="1">
    <citation type="submission" date="2021-01" db="EMBL/GenBank/DDBJ databases">
        <title>Sequencing the genomes of 1000 actinobacteria strains.</title>
        <authorList>
            <person name="Klenk H.-P."/>
        </authorList>
    </citation>
    <scope>NUCLEOTIDE SEQUENCE [LARGE SCALE GENOMIC DNA]</scope>
    <source>
        <strain evidence="6 7">DSM 13657</strain>
    </source>
</reference>
<dbReference type="InterPro" id="IPR003825">
    <property type="entry name" value="Colicin-V_CvpA"/>
</dbReference>
<dbReference type="RefSeq" id="WP_338028640.1">
    <property type="nucleotide sequence ID" value="NZ_JAFBCP010000001.1"/>
</dbReference>
<dbReference type="InterPro" id="IPR043504">
    <property type="entry name" value="Peptidase_S1_PA_chymotrypsin"/>
</dbReference>
<dbReference type="PRINTS" id="PR00834">
    <property type="entry name" value="PROTEASES2C"/>
</dbReference>
<dbReference type="InterPro" id="IPR009003">
    <property type="entry name" value="Peptidase_S1_PA"/>
</dbReference>
<organism evidence="6 7">
    <name type="scientific">Brevibacterium paucivorans</name>
    <dbReference type="NCBI Taxonomy" id="170994"/>
    <lineage>
        <taxon>Bacteria</taxon>
        <taxon>Bacillati</taxon>
        <taxon>Actinomycetota</taxon>
        <taxon>Actinomycetes</taxon>
        <taxon>Micrococcales</taxon>
        <taxon>Brevibacteriaceae</taxon>
        <taxon>Brevibacterium</taxon>
    </lineage>
</organism>
<accession>A0ABS2SK58</accession>
<evidence type="ECO:0000256" key="5">
    <source>
        <dbReference type="SAM" id="Phobius"/>
    </source>
</evidence>
<gene>
    <name evidence="6" type="ORF">JOE56_001340</name>
</gene>
<dbReference type="InterPro" id="IPR047680">
    <property type="entry name" value="MarP-like"/>
</dbReference>
<comment type="subcellular location">
    <subcellularLocation>
        <location evidence="1">Membrane</location>
        <topology evidence="1">Multi-pass membrane protein</topology>
    </subcellularLocation>
</comment>
<dbReference type="EMBL" id="JAFBCP010000001">
    <property type="protein sequence ID" value="MBM7816646.1"/>
    <property type="molecule type" value="Genomic_DNA"/>
</dbReference>
<dbReference type="PANTHER" id="PTHR43019">
    <property type="entry name" value="SERINE ENDOPROTEASE DEGS"/>
    <property type="match status" value="1"/>
</dbReference>
<dbReference type="InterPro" id="IPR001940">
    <property type="entry name" value="Peptidase_S1C"/>
</dbReference>
<keyword evidence="6" id="KW-0645">Protease</keyword>
<evidence type="ECO:0000313" key="6">
    <source>
        <dbReference type="EMBL" id="MBM7816646.1"/>
    </source>
</evidence>
<sequence length="400" mass="41799">MHSPDLVLAIVGVFMGFGGWRRGLVVSLCSLAGFVAGFVLGRVLAGPVIGWVNESSNAEVIPSWVVPLAPLIVGFVVAGVGSGLGTWLRRALHKTPGKWVDAGLGAFVGVVAFLLCVWLAATWIRTTPFVQLNRAVAESRIVAIADWIMPADPSVVVGTLDKALVDYGFPTVFKGQPERIRGIGEPNPEMVDVGKSVSASVVKVRTEETACDNLQSGTGWVFAPEHIATNAHVVAGSSGVTVQVNGKGKVFDAELVAFDAKRDVAVLRAPGLSATPLQTGADLSAGADAVAVGFPGNGAYTISPARTRETLRARGTDIYDDESVTRNVYSLRAIIRQGNSGGPLLDDKGQAVGMVFATSLNDEETGYALTIGEVESVLRDGRDAEKPVPSGKCPLVKGKG</sequence>
<dbReference type="Pfam" id="PF13365">
    <property type="entry name" value="Trypsin_2"/>
    <property type="match status" value="1"/>
</dbReference>
<dbReference type="NCBIfam" id="NF033740">
    <property type="entry name" value="MarP_fam_protase"/>
    <property type="match status" value="1"/>
</dbReference>
<comment type="caution">
    <text evidence="6">The sequence shown here is derived from an EMBL/GenBank/DDBJ whole genome shotgun (WGS) entry which is preliminary data.</text>
</comment>
<keyword evidence="2 5" id="KW-0812">Transmembrane</keyword>
<evidence type="ECO:0000256" key="3">
    <source>
        <dbReference type="ARBA" id="ARBA00022989"/>
    </source>
</evidence>
<feature type="transmembrane region" description="Helical" evidence="5">
    <location>
        <begin position="31"/>
        <end position="52"/>
    </location>
</feature>
<dbReference type="Pfam" id="PF02674">
    <property type="entry name" value="Colicin_V"/>
    <property type="match status" value="1"/>
</dbReference>
<evidence type="ECO:0000256" key="4">
    <source>
        <dbReference type="ARBA" id="ARBA00023136"/>
    </source>
</evidence>
<dbReference type="Proteomes" id="UP000809290">
    <property type="component" value="Unassembled WGS sequence"/>
</dbReference>
<dbReference type="GO" id="GO:0006508">
    <property type="term" value="P:proteolysis"/>
    <property type="evidence" value="ECO:0007669"/>
    <property type="project" value="UniProtKB-KW"/>
</dbReference>
<evidence type="ECO:0000256" key="2">
    <source>
        <dbReference type="ARBA" id="ARBA00022692"/>
    </source>
</evidence>
<proteinExistence type="predicted"/>
<feature type="transmembrane region" description="Helical" evidence="5">
    <location>
        <begin position="64"/>
        <end position="87"/>
    </location>
</feature>
<keyword evidence="3 5" id="KW-1133">Transmembrane helix</keyword>
<dbReference type="SUPFAM" id="SSF50494">
    <property type="entry name" value="Trypsin-like serine proteases"/>
    <property type="match status" value="1"/>
</dbReference>
<name>A0ABS2SK58_9MICO</name>
<keyword evidence="4 5" id="KW-0472">Membrane</keyword>
<feature type="transmembrane region" description="Helical" evidence="5">
    <location>
        <begin position="99"/>
        <end position="124"/>
    </location>
</feature>
<dbReference type="PANTHER" id="PTHR43019:SF23">
    <property type="entry name" value="PROTEASE DO-LIKE 5, CHLOROPLASTIC"/>
    <property type="match status" value="1"/>
</dbReference>
<protein>
    <submittedName>
        <fullName evidence="6">S1-C subfamily serine protease</fullName>
    </submittedName>
</protein>
<dbReference type="GO" id="GO:0008233">
    <property type="term" value="F:peptidase activity"/>
    <property type="evidence" value="ECO:0007669"/>
    <property type="project" value="UniProtKB-KW"/>
</dbReference>
<keyword evidence="6" id="KW-0378">Hydrolase</keyword>
<evidence type="ECO:0000256" key="1">
    <source>
        <dbReference type="ARBA" id="ARBA00004141"/>
    </source>
</evidence>